<keyword evidence="3" id="KW-1185">Reference proteome</keyword>
<dbReference type="EnsemblMetazoa" id="OVOC5938.1">
    <property type="protein sequence ID" value="OVOC5938.1"/>
    <property type="gene ID" value="WBGene00242747"/>
</dbReference>
<evidence type="ECO:0000256" key="1">
    <source>
        <dbReference type="SAM" id="MobiDB-lite"/>
    </source>
</evidence>
<accession>A0A8R1TX80</accession>
<protein>
    <submittedName>
        <fullName evidence="2">Uncharacterized protein</fullName>
    </submittedName>
</protein>
<evidence type="ECO:0000313" key="3">
    <source>
        <dbReference type="Proteomes" id="UP000024404"/>
    </source>
</evidence>
<dbReference type="Proteomes" id="UP000024404">
    <property type="component" value="Unassembled WGS sequence"/>
</dbReference>
<proteinExistence type="predicted"/>
<organism evidence="2 3">
    <name type="scientific">Onchocerca volvulus</name>
    <dbReference type="NCBI Taxonomy" id="6282"/>
    <lineage>
        <taxon>Eukaryota</taxon>
        <taxon>Metazoa</taxon>
        <taxon>Ecdysozoa</taxon>
        <taxon>Nematoda</taxon>
        <taxon>Chromadorea</taxon>
        <taxon>Rhabditida</taxon>
        <taxon>Spirurina</taxon>
        <taxon>Spiruromorpha</taxon>
        <taxon>Filarioidea</taxon>
        <taxon>Onchocercidae</taxon>
        <taxon>Onchocerca</taxon>
    </lineage>
</organism>
<feature type="compositionally biased region" description="Polar residues" evidence="1">
    <location>
        <begin position="15"/>
        <end position="46"/>
    </location>
</feature>
<dbReference type="AlphaFoldDB" id="A0A8R1TX80"/>
<dbReference type="EMBL" id="CMVM020000163">
    <property type="status" value="NOT_ANNOTATED_CDS"/>
    <property type="molecule type" value="Genomic_DNA"/>
</dbReference>
<reference evidence="2" key="2">
    <citation type="submission" date="2022-06" db="UniProtKB">
        <authorList>
            <consortium name="EnsemblMetazoa"/>
        </authorList>
    </citation>
    <scope>IDENTIFICATION</scope>
</reference>
<feature type="region of interest" description="Disordered" evidence="1">
    <location>
        <begin position="1"/>
        <end position="46"/>
    </location>
</feature>
<reference evidence="3" key="1">
    <citation type="submission" date="2013-10" db="EMBL/GenBank/DDBJ databases">
        <title>Genome sequencing of Onchocerca volvulus.</title>
        <authorList>
            <person name="Cotton J."/>
            <person name="Tsai J."/>
            <person name="Stanley E."/>
            <person name="Tracey A."/>
            <person name="Holroyd N."/>
            <person name="Lustigman S."/>
            <person name="Berriman M."/>
        </authorList>
    </citation>
    <scope>NUCLEOTIDE SEQUENCE</scope>
</reference>
<name>A0A8R1TX80_ONCVO</name>
<sequence length="81" mass="8899">MQRTNFGSSKKLPKISQSEVTSTEPSASMVNSKIIVDSTNNTDKNSSLIAEKSQQQIKKRAVFYEQSKSLSPSITNDKGMS</sequence>
<evidence type="ECO:0000313" key="2">
    <source>
        <dbReference type="EnsemblMetazoa" id="OVOC5938.1"/>
    </source>
</evidence>